<evidence type="ECO:0000313" key="2">
    <source>
        <dbReference type="EMBL" id="MBD2180718.1"/>
    </source>
</evidence>
<evidence type="ECO:0000259" key="1">
    <source>
        <dbReference type="Pfam" id="PF03781"/>
    </source>
</evidence>
<keyword evidence="3" id="KW-1185">Reference proteome</keyword>
<dbReference type="SUPFAM" id="SSF56436">
    <property type="entry name" value="C-type lectin-like"/>
    <property type="match status" value="1"/>
</dbReference>
<dbReference type="EMBL" id="JACJPW010000011">
    <property type="protein sequence ID" value="MBD2180718.1"/>
    <property type="molecule type" value="Genomic_DNA"/>
</dbReference>
<dbReference type="InterPro" id="IPR042095">
    <property type="entry name" value="SUMF_sf"/>
</dbReference>
<gene>
    <name evidence="2" type="ORF">H6G03_06315</name>
</gene>
<dbReference type="PANTHER" id="PTHR23150:SF19">
    <property type="entry name" value="FORMYLGLYCINE-GENERATING ENZYME"/>
    <property type="match status" value="1"/>
</dbReference>
<evidence type="ECO:0000313" key="3">
    <source>
        <dbReference type="Proteomes" id="UP000641646"/>
    </source>
</evidence>
<dbReference type="GO" id="GO:0120147">
    <property type="term" value="F:formylglycine-generating oxidase activity"/>
    <property type="evidence" value="ECO:0007669"/>
    <property type="project" value="TreeGrafter"/>
</dbReference>
<comment type="caution">
    <text evidence="2">The sequence shown here is derived from an EMBL/GenBank/DDBJ whole genome shotgun (WGS) entry which is preliminary data.</text>
</comment>
<dbReference type="Pfam" id="PF03781">
    <property type="entry name" value="FGE-sulfatase"/>
    <property type="match status" value="1"/>
</dbReference>
<proteinExistence type="predicted"/>
<dbReference type="InterPro" id="IPR016187">
    <property type="entry name" value="CTDL_fold"/>
</dbReference>
<accession>A0A926VBE7</accession>
<dbReference type="AlphaFoldDB" id="A0A926VBE7"/>
<organism evidence="2 3">
    <name type="scientific">Aerosakkonema funiforme FACHB-1375</name>
    <dbReference type="NCBI Taxonomy" id="2949571"/>
    <lineage>
        <taxon>Bacteria</taxon>
        <taxon>Bacillati</taxon>
        <taxon>Cyanobacteriota</taxon>
        <taxon>Cyanophyceae</taxon>
        <taxon>Oscillatoriophycideae</taxon>
        <taxon>Aerosakkonematales</taxon>
        <taxon>Aerosakkonemataceae</taxon>
        <taxon>Aerosakkonema</taxon>
    </lineage>
</organism>
<dbReference type="InterPro" id="IPR051043">
    <property type="entry name" value="Sulfatase_Mod_Factor_Kinase"/>
</dbReference>
<dbReference type="Gene3D" id="3.90.1580.10">
    <property type="entry name" value="paralog of FGE (formylglycine-generating enzyme)"/>
    <property type="match status" value="1"/>
</dbReference>
<feature type="domain" description="Sulfatase-modifying factor enzyme-like" evidence="1">
    <location>
        <begin position="137"/>
        <end position="364"/>
    </location>
</feature>
<reference evidence="2" key="2">
    <citation type="submission" date="2020-08" db="EMBL/GenBank/DDBJ databases">
        <authorList>
            <person name="Chen M."/>
            <person name="Teng W."/>
            <person name="Zhao L."/>
            <person name="Hu C."/>
            <person name="Zhou Y."/>
            <person name="Han B."/>
            <person name="Song L."/>
            <person name="Shu W."/>
        </authorList>
    </citation>
    <scope>NUCLEOTIDE SEQUENCE</scope>
    <source>
        <strain evidence="2">FACHB-1375</strain>
    </source>
</reference>
<protein>
    <submittedName>
        <fullName evidence="2">Formylglycine-generating enzyme family protein</fullName>
    </submittedName>
</protein>
<dbReference type="InterPro" id="IPR005532">
    <property type="entry name" value="SUMF_dom"/>
</dbReference>
<dbReference type="Proteomes" id="UP000641646">
    <property type="component" value="Unassembled WGS sequence"/>
</dbReference>
<reference evidence="2" key="1">
    <citation type="journal article" date="2015" name="ISME J.">
        <title>Draft Genome Sequence of Streptomyces incarnatus NRRL8089, which Produces the Nucleoside Antibiotic Sinefungin.</title>
        <authorList>
            <person name="Oshima K."/>
            <person name="Hattori M."/>
            <person name="Shimizu H."/>
            <person name="Fukuda K."/>
            <person name="Nemoto M."/>
            <person name="Inagaki K."/>
            <person name="Tamura T."/>
        </authorList>
    </citation>
    <scope>NUCLEOTIDE SEQUENCE</scope>
    <source>
        <strain evidence="2">FACHB-1375</strain>
    </source>
</reference>
<dbReference type="RefSeq" id="WP_190463209.1">
    <property type="nucleotide sequence ID" value="NZ_JACJPW010000011.1"/>
</dbReference>
<sequence>MTENTDRPREYDAVLGGQNPPPIDAAVLGGLQGVKRRLANPEVEVRVAALSDALKYGEAGLDLIIQALQNESNQVKSTAYSLLINIRGRKFRQQIANFLPSFEFDAIAVNKLGQKISIGRRVARYFLEDLDNDIFLEMVLIPGGSFLMGSPETEAERQSYESPQHKVKISSFCMGKYPVKQAQWKAVAALPQINISLNPDPSCFKGANLPVEQVLWEEAVEFCARLSQKTGYTYRLPSEAEWEYACRAGTTTPFYFGETITSELVNYHRGETDTSEAGTTPVGIFPPNFFGLYDMHGNVFEWCADSWHDNYEGAPSDGSFWKSNDPNKLLRGGSWAYYPRVCRSAFRFRSDGRQRYPVIGFRVVCVAAWNQ</sequence>
<name>A0A926VBE7_9CYAN</name>
<dbReference type="PANTHER" id="PTHR23150">
    <property type="entry name" value="SULFATASE MODIFYING FACTOR 1, 2"/>
    <property type="match status" value="1"/>
</dbReference>